<accession>A0A158ITC1</accession>
<dbReference type="EMBL" id="FCNW02000043">
    <property type="protein sequence ID" value="SAL59796.1"/>
    <property type="molecule type" value="Genomic_DNA"/>
</dbReference>
<name>A0A158ITC1_9BURK</name>
<organism evidence="1 2">
    <name type="scientific">Caballeronia humi</name>
    <dbReference type="NCBI Taxonomy" id="326474"/>
    <lineage>
        <taxon>Bacteria</taxon>
        <taxon>Pseudomonadati</taxon>
        <taxon>Pseudomonadota</taxon>
        <taxon>Betaproteobacteria</taxon>
        <taxon>Burkholderiales</taxon>
        <taxon>Burkholderiaceae</taxon>
        <taxon>Caballeronia</taxon>
    </lineage>
</organism>
<evidence type="ECO:0000313" key="2">
    <source>
        <dbReference type="Proteomes" id="UP000054977"/>
    </source>
</evidence>
<protein>
    <submittedName>
        <fullName evidence="1">Uncharacterized protein</fullName>
    </submittedName>
</protein>
<sequence>MGPPRTSLAIALRRSVHSGSRTSGSSLSRVKPANDQFRHTAFTDFLDISKEGRLTWLALPKGSTDRRFGLYGELRRNKLSCFTVFCSQSIHNCLLGSKDFPTNYFEAKFFLAHGLSLCASSLASPRWLCKRWRNG</sequence>
<proteinExistence type="predicted"/>
<dbReference type="Proteomes" id="UP000054977">
    <property type="component" value="Unassembled WGS sequence"/>
</dbReference>
<gene>
    <name evidence="1" type="ORF">AWB65_05374</name>
</gene>
<dbReference type="AlphaFoldDB" id="A0A158ITC1"/>
<evidence type="ECO:0000313" key="1">
    <source>
        <dbReference type="EMBL" id="SAL59796.1"/>
    </source>
</evidence>
<keyword evidence="2" id="KW-1185">Reference proteome</keyword>
<comment type="caution">
    <text evidence="1">The sequence shown here is derived from an EMBL/GenBank/DDBJ whole genome shotgun (WGS) entry which is preliminary data.</text>
</comment>
<reference evidence="1" key="1">
    <citation type="submission" date="2016-01" db="EMBL/GenBank/DDBJ databases">
        <authorList>
            <person name="Peeters C."/>
        </authorList>
    </citation>
    <scope>NUCLEOTIDE SEQUENCE [LARGE SCALE GENOMIC DNA]</scope>
    <source>
        <strain evidence="1">LMG 22934</strain>
    </source>
</reference>